<organism evidence="3 4">
    <name type="scientific">Mycena metata</name>
    <dbReference type="NCBI Taxonomy" id="1033252"/>
    <lineage>
        <taxon>Eukaryota</taxon>
        <taxon>Fungi</taxon>
        <taxon>Dikarya</taxon>
        <taxon>Basidiomycota</taxon>
        <taxon>Agaricomycotina</taxon>
        <taxon>Agaricomycetes</taxon>
        <taxon>Agaricomycetidae</taxon>
        <taxon>Agaricales</taxon>
        <taxon>Marasmiineae</taxon>
        <taxon>Mycenaceae</taxon>
        <taxon>Mycena</taxon>
    </lineage>
</organism>
<evidence type="ECO:0000256" key="2">
    <source>
        <dbReference type="SAM" id="Phobius"/>
    </source>
</evidence>
<protein>
    <submittedName>
        <fullName evidence="3">Uncharacterized protein</fullName>
    </submittedName>
</protein>
<keyword evidence="2" id="KW-0472">Membrane</keyword>
<comment type="caution">
    <text evidence="3">The sequence shown here is derived from an EMBL/GenBank/DDBJ whole genome shotgun (WGS) entry which is preliminary data.</text>
</comment>
<gene>
    <name evidence="3" type="ORF">B0H16DRAFT_1891111</name>
</gene>
<name>A0AAD7MZN0_9AGAR</name>
<accession>A0AAD7MZN0</accession>
<dbReference type="AlphaFoldDB" id="A0AAD7MZN0"/>
<keyword evidence="4" id="KW-1185">Reference proteome</keyword>
<sequence>MAATDSSNNNVHLTPAMLGGMTQHQVVMLLQPGVNGRSLRRYRLSSSPSSNTLGMGAANGAGYDGAGSSTGGEAYPSNSTGWGWGVQAAVHGGGTEGAARGGVWVSAAAWGYEVVSPSAGSGEREGKLAVSPSRPTPTHQHHQPGLYAAAELWGSTVTVTVWRGAAAPEQGIRAGLLPCAALAADARGDWDRPRPRRKGSYGGGGFAGSLPWVPGANADAADFAPHSASARGVERIGGGRGSVQFRMTMGERRRLERWRVPVVVCAFTFAAYMGALFIHLTPLSLLALALADVITSLKSMVTTERTHVSTCLL</sequence>
<evidence type="ECO:0000313" key="4">
    <source>
        <dbReference type="Proteomes" id="UP001215598"/>
    </source>
</evidence>
<evidence type="ECO:0000256" key="1">
    <source>
        <dbReference type="SAM" id="MobiDB-lite"/>
    </source>
</evidence>
<dbReference type="EMBL" id="JARKIB010000108">
    <property type="protein sequence ID" value="KAJ7739139.1"/>
    <property type="molecule type" value="Genomic_DNA"/>
</dbReference>
<keyword evidence="2" id="KW-0812">Transmembrane</keyword>
<keyword evidence="2" id="KW-1133">Transmembrane helix</keyword>
<dbReference type="Proteomes" id="UP001215598">
    <property type="component" value="Unassembled WGS sequence"/>
</dbReference>
<proteinExistence type="predicted"/>
<evidence type="ECO:0000313" key="3">
    <source>
        <dbReference type="EMBL" id="KAJ7739139.1"/>
    </source>
</evidence>
<reference evidence="3" key="1">
    <citation type="submission" date="2023-03" db="EMBL/GenBank/DDBJ databases">
        <title>Massive genome expansion in bonnet fungi (Mycena s.s.) driven by repeated elements and novel gene families across ecological guilds.</title>
        <authorList>
            <consortium name="Lawrence Berkeley National Laboratory"/>
            <person name="Harder C.B."/>
            <person name="Miyauchi S."/>
            <person name="Viragh M."/>
            <person name="Kuo A."/>
            <person name="Thoen E."/>
            <person name="Andreopoulos B."/>
            <person name="Lu D."/>
            <person name="Skrede I."/>
            <person name="Drula E."/>
            <person name="Henrissat B."/>
            <person name="Morin E."/>
            <person name="Kohler A."/>
            <person name="Barry K."/>
            <person name="LaButti K."/>
            <person name="Morin E."/>
            <person name="Salamov A."/>
            <person name="Lipzen A."/>
            <person name="Mereny Z."/>
            <person name="Hegedus B."/>
            <person name="Baldrian P."/>
            <person name="Stursova M."/>
            <person name="Weitz H."/>
            <person name="Taylor A."/>
            <person name="Grigoriev I.V."/>
            <person name="Nagy L.G."/>
            <person name="Martin F."/>
            <person name="Kauserud H."/>
        </authorList>
    </citation>
    <scope>NUCLEOTIDE SEQUENCE</scope>
    <source>
        <strain evidence="3">CBHHK182m</strain>
    </source>
</reference>
<feature type="region of interest" description="Disordered" evidence="1">
    <location>
        <begin position="117"/>
        <end position="142"/>
    </location>
</feature>
<feature type="transmembrane region" description="Helical" evidence="2">
    <location>
        <begin position="258"/>
        <end position="280"/>
    </location>
</feature>